<reference evidence="1 2" key="1">
    <citation type="submission" date="2016-07" db="EMBL/GenBank/DDBJ databases">
        <authorList>
            <person name="Townsley L."/>
            <person name="Shank E.A."/>
        </authorList>
    </citation>
    <scope>NUCLEOTIDE SEQUENCE [LARGE SCALE GENOMIC DNA]</scope>
    <source>
        <strain evidence="1 2">CH01</strain>
    </source>
</reference>
<dbReference type="Proteomes" id="UP000094580">
    <property type="component" value="Unassembled WGS sequence"/>
</dbReference>
<evidence type="ECO:0008006" key="3">
    <source>
        <dbReference type="Google" id="ProtNLM"/>
    </source>
</evidence>
<dbReference type="RefSeq" id="WP_069032539.1">
    <property type="nucleotide sequence ID" value="NZ_MDKC01000002.1"/>
</dbReference>
<gene>
    <name evidence="1" type="ORF">BED47_04125</name>
</gene>
<sequence>MILLNGITGFYEKQNEPPKTDGKQFKRLCFSIINQNKGTILNFQEPQIASNFYSMEVKISNKHFSILLNAHYPFLAFASAVNFGEINFIEVPHLKEEFSPFYIVLSTKVLNEPLLLKSENELNKAELNQIAYWKPERIGEVLFNHWD</sequence>
<evidence type="ECO:0000313" key="2">
    <source>
        <dbReference type="Proteomes" id="UP000094580"/>
    </source>
</evidence>
<comment type="caution">
    <text evidence="1">The sequence shown here is derived from an EMBL/GenBank/DDBJ whole genome shotgun (WGS) entry which is preliminary data.</text>
</comment>
<dbReference type="EMBL" id="MDKC01000002">
    <property type="protein sequence ID" value="ODG93477.1"/>
    <property type="molecule type" value="Genomic_DNA"/>
</dbReference>
<accession>A0ABX2ZY39</accession>
<protein>
    <recommendedName>
        <fullName evidence="3">Flagellar assembly factor FliW</fullName>
    </recommendedName>
</protein>
<keyword evidence="2" id="KW-1185">Reference proteome</keyword>
<organism evidence="1 2">
    <name type="scientific">Gottfriedia luciferensis</name>
    <dbReference type="NCBI Taxonomy" id="178774"/>
    <lineage>
        <taxon>Bacteria</taxon>
        <taxon>Bacillati</taxon>
        <taxon>Bacillota</taxon>
        <taxon>Bacilli</taxon>
        <taxon>Bacillales</taxon>
        <taxon>Bacillaceae</taxon>
        <taxon>Gottfriedia</taxon>
    </lineage>
</organism>
<evidence type="ECO:0000313" key="1">
    <source>
        <dbReference type="EMBL" id="ODG93477.1"/>
    </source>
</evidence>
<name>A0ABX2ZY39_9BACI</name>
<proteinExistence type="predicted"/>